<dbReference type="WBParaSite" id="TTAC_0000693601-mRNA-1">
    <property type="protein sequence ID" value="TTAC_0000693601-mRNA-1"/>
    <property type="gene ID" value="TTAC_0000693601"/>
</dbReference>
<evidence type="ECO:0000259" key="11">
    <source>
        <dbReference type="Pfam" id="PF02770"/>
    </source>
</evidence>
<evidence type="ECO:0000313" key="14">
    <source>
        <dbReference type="WBParaSite" id="TTAC_0000693601-mRNA-1"/>
    </source>
</evidence>
<feature type="domain" description="Acyl-CoA dehydrogenase/oxidase C-terminal" evidence="10">
    <location>
        <begin position="324"/>
        <end position="489"/>
    </location>
</feature>
<dbReference type="STRING" id="6205.A0A0R3X178"/>
<sequence length="687" mass="76440">LTMLRRVMTVASHRSRRLAFSTRARIPTSNQEKSDDEKLVLPSLKRLANRSTVAMQMPNMTRKYAVSDAPLIPSYFLGKLQLELLEYPELSTKEEVVQINNLFCTVEDWATKVDSKSIDEKGIIPEDVLRDCKIMGLFGQRVDPKYGGLGMTPLESVLVAEAMGYDPSLFATFAVHEALGLKGLQLVGTAAQKEKYLPNLASGEMIAAFCLAEVISGSTPTQTQTRATLSPDGKHYILNGRKAWVVNGSRADVFTVFALTSVPNEKGEKEDKLSAFLVERGFEGTIEVQPPIERIGLRGLDLVDVSFKDVRIPVENVLGALGSGTELSGRIASSERYLVGGLCVGLCRDVLDALTDHCNMRHQFGRPLSHFGLVQRRLAHAAAQLYAMESVTYLVAGFLTAQPQRDLMIESSAVKMVGPYGRLYLKHQVYIFQLFATETTVALLNDCIVLAGALGFTKQLPLERFLRDSRVLTSFMGVNDLLRVYIASASLSKVGKELRRFVECARSPSQHMLYMLREAWRKDWRMEMLLRGWGAPPSIVTAAKMETERGVRASTRVGDHLHPNLQALGNRMARLIVQTYELTRQVLILHANTINEDQFSLWLLSDLAVGLFTVTAVLSRASRAKSIGVKYHNNELELAELFTLETLDRLQGELSSFKQKANLHKRIASVMVKENGYASVSPLSRVW</sequence>
<dbReference type="GO" id="GO:0005739">
    <property type="term" value="C:mitochondrion"/>
    <property type="evidence" value="ECO:0007669"/>
    <property type="project" value="UniProtKB-SubCell"/>
</dbReference>
<dbReference type="SUPFAM" id="SSF56645">
    <property type="entry name" value="Acyl-CoA dehydrogenase NM domain-like"/>
    <property type="match status" value="1"/>
</dbReference>
<dbReference type="GO" id="GO:0003995">
    <property type="term" value="F:acyl-CoA dehydrogenase activity"/>
    <property type="evidence" value="ECO:0007669"/>
    <property type="project" value="TreeGrafter"/>
</dbReference>
<comment type="subcellular location">
    <subcellularLocation>
        <location evidence="2">Mitochondrion</location>
    </subcellularLocation>
</comment>
<dbReference type="InterPro" id="IPR046373">
    <property type="entry name" value="Acyl-CoA_Oxase/DH_mid-dom_sf"/>
</dbReference>
<dbReference type="InterPro" id="IPR037069">
    <property type="entry name" value="AcylCoA_DH/ox_N_sf"/>
</dbReference>
<dbReference type="PANTHER" id="PTHR43884:SF9">
    <property type="entry name" value="COMPLEX I ASSEMBLY FACTOR ACAD9, MITOCHONDRIAL"/>
    <property type="match status" value="1"/>
</dbReference>
<dbReference type="InterPro" id="IPR009075">
    <property type="entry name" value="AcylCo_DH/oxidase_C"/>
</dbReference>
<evidence type="ECO:0000256" key="5">
    <source>
        <dbReference type="ARBA" id="ARBA00022827"/>
    </source>
</evidence>
<keyword evidence="4 9" id="KW-0285">Flavoprotein</keyword>
<accession>A0A0R3X178</accession>
<dbReference type="InterPro" id="IPR009100">
    <property type="entry name" value="AcylCoA_DH/oxidase_NM_dom_sf"/>
</dbReference>
<evidence type="ECO:0000256" key="2">
    <source>
        <dbReference type="ARBA" id="ARBA00004173"/>
    </source>
</evidence>
<dbReference type="InterPro" id="IPR049448">
    <property type="entry name" value="ACAD9/ACADV-like_C"/>
</dbReference>
<keyword evidence="7 9" id="KW-0560">Oxidoreductase</keyword>
<evidence type="ECO:0000259" key="10">
    <source>
        <dbReference type="Pfam" id="PF00441"/>
    </source>
</evidence>
<dbReference type="Gene3D" id="2.40.110.10">
    <property type="entry name" value="Butyryl-CoA Dehydrogenase, subunit A, domain 2"/>
    <property type="match status" value="1"/>
</dbReference>
<dbReference type="Pfam" id="PF02771">
    <property type="entry name" value="Acyl-CoA_dh_N"/>
    <property type="match status" value="1"/>
</dbReference>
<dbReference type="FunFam" id="1.10.540.10:FF:000001">
    <property type="entry name" value="Very long-chain-specific acyl-CoA dehydrogenase, mitochondrial"/>
    <property type="match status" value="1"/>
</dbReference>
<dbReference type="Gene3D" id="1.20.140.10">
    <property type="entry name" value="Butyryl-CoA Dehydrogenase, subunit A, domain 3"/>
    <property type="match status" value="2"/>
</dbReference>
<evidence type="ECO:0000256" key="8">
    <source>
        <dbReference type="ARBA" id="ARBA00023128"/>
    </source>
</evidence>
<feature type="domain" description="Acyl-CoA dehydrogenase/oxidase N-terminal" evidence="12">
    <location>
        <begin position="116"/>
        <end position="204"/>
    </location>
</feature>
<evidence type="ECO:0000259" key="13">
    <source>
        <dbReference type="Pfam" id="PF21343"/>
    </source>
</evidence>
<evidence type="ECO:0000256" key="3">
    <source>
        <dbReference type="ARBA" id="ARBA00009347"/>
    </source>
</evidence>
<keyword evidence="5 9" id="KW-0274">FAD</keyword>
<dbReference type="InterPro" id="IPR006091">
    <property type="entry name" value="Acyl-CoA_Oxase/DH_mid-dom"/>
</dbReference>
<evidence type="ECO:0000256" key="1">
    <source>
        <dbReference type="ARBA" id="ARBA00001974"/>
    </source>
</evidence>
<dbReference type="InterPro" id="IPR013786">
    <property type="entry name" value="AcylCoA_DH/ox_N"/>
</dbReference>
<dbReference type="Gene3D" id="1.10.540.10">
    <property type="entry name" value="Acyl-CoA dehydrogenase/oxidase, N-terminal domain"/>
    <property type="match status" value="1"/>
</dbReference>
<organism evidence="14">
    <name type="scientific">Hydatigena taeniaeformis</name>
    <name type="common">Feline tapeworm</name>
    <name type="synonym">Taenia taeniaeformis</name>
    <dbReference type="NCBI Taxonomy" id="6205"/>
    <lineage>
        <taxon>Eukaryota</taxon>
        <taxon>Metazoa</taxon>
        <taxon>Spiralia</taxon>
        <taxon>Lophotrochozoa</taxon>
        <taxon>Platyhelminthes</taxon>
        <taxon>Cestoda</taxon>
        <taxon>Eucestoda</taxon>
        <taxon>Cyclophyllidea</taxon>
        <taxon>Taeniidae</taxon>
        <taxon>Hydatigera</taxon>
    </lineage>
</organism>
<dbReference type="GO" id="GO:0006631">
    <property type="term" value="P:fatty acid metabolic process"/>
    <property type="evidence" value="ECO:0007669"/>
    <property type="project" value="UniProtKB-ARBA"/>
</dbReference>
<dbReference type="InterPro" id="IPR036250">
    <property type="entry name" value="AcylCo_DH-like_C"/>
</dbReference>
<evidence type="ECO:0000256" key="9">
    <source>
        <dbReference type="RuleBase" id="RU362125"/>
    </source>
</evidence>
<evidence type="ECO:0000259" key="12">
    <source>
        <dbReference type="Pfam" id="PF02771"/>
    </source>
</evidence>
<feature type="domain" description="Acyl-CoA oxidase/dehydrogenase middle" evidence="11">
    <location>
        <begin position="208"/>
        <end position="310"/>
    </location>
</feature>
<evidence type="ECO:0000256" key="4">
    <source>
        <dbReference type="ARBA" id="ARBA00022630"/>
    </source>
</evidence>
<dbReference type="Pfam" id="PF00441">
    <property type="entry name" value="Acyl-CoA_dh_1"/>
    <property type="match status" value="1"/>
</dbReference>
<comment type="cofactor">
    <cofactor evidence="1 9">
        <name>FAD</name>
        <dbReference type="ChEBI" id="CHEBI:57692"/>
    </cofactor>
</comment>
<dbReference type="SUPFAM" id="SSF47203">
    <property type="entry name" value="Acyl-CoA dehydrogenase C-terminal domain-like"/>
    <property type="match status" value="1"/>
</dbReference>
<dbReference type="Pfam" id="PF02770">
    <property type="entry name" value="Acyl-CoA_dh_M"/>
    <property type="match status" value="1"/>
</dbReference>
<evidence type="ECO:0000256" key="6">
    <source>
        <dbReference type="ARBA" id="ARBA00022946"/>
    </source>
</evidence>
<keyword evidence="8" id="KW-0496">Mitochondrion</keyword>
<keyword evidence="6" id="KW-0809">Transit peptide</keyword>
<dbReference type="Pfam" id="PF21343">
    <property type="entry name" value="ACAD9-ACADV_C"/>
    <property type="match status" value="1"/>
</dbReference>
<protein>
    <submittedName>
        <fullName evidence="14">Acyl-CoA dehydrogenase family member 9, mitochondrial</fullName>
    </submittedName>
</protein>
<dbReference type="GO" id="GO:0050660">
    <property type="term" value="F:flavin adenine dinucleotide binding"/>
    <property type="evidence" value="ECO:0007669"/>
    <property type="project" value="InterPro"/>
</dbReference>
<comment type="similarity">
    <text evidence="3 9">Belongs to the acyl-CoA dehydrogenase family.</text>
</comment>
<dbReference type="AlphaFoldDB" id="A0A0R3X178"/>
<reference evidence="14" key="1">
    <citation type="submission" date="2017-02" db="UniProtKB">
        <authorList>
            <consortium name="WormBaseParasite"/>
        </authorList>
    </citation>
    <scope>IDENTIFICATION</scope>
</reference>
<dbReference type="PANTHER" id="PTHR43884">
    <property type="entry name" value="ACYL-COA DEHYDROGENASE"/>
    <property type="match status" value="1"/>
</dbReference>
<proteinExistence type="inferred from homology"/>
<feature type="domain" description="ACAD9/ACADV-like C-terminal" evidence="13">
    <location>
        <begin position="563"/>
        <end position="669"/>
    </location>
</feature>
<evidence type="ECO:0000256" key="7">
    <source>
        <dbReference type="ARBA" id="ARBA00023002"/>
    </source>
</evidence>
<name>A0A0R3X178_HYDTA</name>